<accession>A0A410JYL8</accession>
<keyword evidence="2" id="KW-1185">Reference proteome</keyword>
<dbReference type="AlphaFoldDB" id="A0A410JYL8"/>
<reference evidence="1 2" key="1">
    <citation type="submission" date="2019-01" db="EMBL/GenBank/DDBJ databases">
        <title>Geovibrio thiophilus DSM 11263, complete genome.</title>
        <authorList>
            <person name="Spring S."/>
            <person name="Bunk B."/>
            <person name="Sproer C."/>
        </authorList>
    </citation>
    <scope>NUCLEOTIDE SEQUENCE [LARGE SCALE GENOMIC DNA]</scope>
    <source>
        <strain evidence="1 2">DSM 11263</strain>
    </source>
</reference>
<sequence length="112" mass="13187">MKNSLEIISDQIMELACRLISSELNDNYMKLIERYNSYFSQFIQIVSAMPEAERKDNSFIRKVGEKHKELEKKFEKDKTGIREAIMKLNSDLSIKQKYYGKNITRMGVNRKG</sequence>
<dbReference type="RefSeq" id="WP_128466538.1">
    <property type="nucleotide sequence ID" value="NZ_CP035108.1"/>
</dbReference>
<dbReference type="EMBL" id="CP035108">
    <property type="protein sequence ID" value="QAR33252.1"/>
    <property type="molecule type" value="Genomic_DNA"/>
</dbReference>
<protein>
    <recommendedName>
        <fullName evidence="3">Flagellar protein FliT</fullName>
    </recommendedName>
</protein>
<dbReference type="Proteomes" id="UP000287502">
    <property type="component" value="Chromosome"/>
</dbReference>
<name>A0A410JYL8_9BACT</name>
<dbReference type="KEGG" id="gtl:EP073_07505"/>
<evidence type="ECO:0008006" key="3">
    <source>
        <dbReference type="Google" id="ProtNLM"/>
    </source>
</evidence>
<evidence type="ECO:0000313" key="2">
    <source>
        <dbReference type="Proteomes" id="UP000287502"/>
    </source>
</evidence>
<organism evidence="1 2">
    <name type="scientific">Geovibrio thiophilus</name>
    <dbReference type="NCBI Taxonomy" id="139438"/>
    <lineage>
        <taxon>Bacteria</taxon>
        <taxon>Pseudomonadati</taxon>
        <taxon>Deferribacterota</taxon>
        <taxon>Deferribacteres</taxon>
        <taxon>Deferribacterales</taxon>
        <taxon>Geovibrionaceae</taxon>
        <taxon>Geovibrio</taxon>
    </lineage>
</organism>
<proteinExistence type="predicted"/>
<evidence type="ECO:0000313" key="1">
    <source>
        <dbReference type="EMBL" id="QAR33252.1"/>
    </source>
</evidence>
<gene>
    <name evidence="1" type="ORF">EP073_07505</name>
</gene>